<evidence type="ECO:0000256" key="2">
    <source>
        <dbReference type="SAM" id="SignalP"/>
    </source>
</evidence>
<dbReference type="InterPro" id="IPR029058">
    <property type="entry name" value="AB_hydrolase_fold"/>
</dbReference>
<dbReference type="GO" id="GO:0006637">
    <property type="term" value="P:acyl-CoA metabolic process"/>
    <property type="evidence" value="ECO:0007669"/>
    <property type="project" value="InterPro"/>
</dbReference>
<feature type="chain" id="PRO_5033068275" description="BAAT/Acyl-CoA thioester hydrolase C-terminal domain-containing protein" evidence="2">
    <location>
        <begin position="21"/>
        <end position="301"/>
    </location>
</feature>
<feature type="active site" description="Charge relay system" evidence="1">
    <location>
        <position position="254"/>
    </location>
</feature>
<protein>
    <recommendedName>
        <fullName evidence="3">BAAT/Acyl-CoA thioester hydrolase C-terminal domain-containing protein</fullName>
    </recommendedName>
</protein>
<evidence type="ECO:0000313" key="4">
    <source>
        <dbReference type="EMBL" id="NIK88086.1"/>
    </source>
</evidence>
<comment type="caution">
    <text evidence="4">The sequence shown here is derived from an EMBL/GenBank/DDBJ whole genome shotgun (WGS) entry which is preliminary data.</text>
</comment>
<dbReference type="InterPro" id="IPR014940">
    <property type="entry name" value="BAAT_C"/>
</dbReference>
<dbReference type="Pfam" id="PF08840">
    <property type="entry name" value="BAAT_C"/>
    <property type="match status" value="1"/>
</dbReference>
<feature type="signal peptide" evidence="2">
    <location>
        <begin position="1"/>
        <end position="20"/>
    </location>
</feature>
<organism evidence="4 5">
    <name type="scientific">Rhizomicrobium palustre</name>
    <dbReference type="NCBI Taxonomy" id="189966"/>
    <lineage>
        <taxon>Bacteria</taxon>
        <taxon>Pseudomonadati</taxon>
        <taxon>Pseudomonadota</taxon>
        <taxon>Alphaproteobacteria</taxon>
        <taxon>Micropepsales</taxon>
        <taxon>Micropepsaceae</taxon>
        <taxon>Rhizomicrobium</taxon>
    </lineage>
</organism>
<dbReference type="Proteomes" id="UP000570514">
    <property type="component" value="Unassembled WGS sequence"/>
</dbReference>
<feature type="active site" description="Charge relay system" evidence="1">
    <location>
        <position position="118"/>
    </location>
</feature>
<dbReference type="PANTHER" id="PTHR10824">
    <property type="entry name" value="ACYL-COENZYME A THIOESTERASE-RELATED"/>
    <property type="match status" value="1"/>
</dbReference>
<reference evidence="4 5" key="1">
    <citation type="submission" date="2020-03" db="EMBL/GenBank/DDBJ databases">
        <title>Genomic Encyclopedia of Type Strains, Phase IV (KMG-IV): sequencing the most valuable type-strain genomes for metagenomic binning, comparative biology and taxonomic classification.</title>
        <authorList>
            <person name="Goeker M."/>
        </authorList>
    </citation>
    <scope>NUCLEOTIDE SEQUENCE [LARGE SCALE GENOMIC DNA]</scope>
    <source>
        <strain evidence="4 5">DSM 19867</strain>
    </source>
</reference>
<dbReference type="EMBL" id="JAASRM010000001">
    <property type="protein sequence ID" value="NIK88086.1"/>
    <property type="molecule type" value="Genomic_DNA"/>
</dbReference>
<evidence type="ECO:0000259" key="3">
    <source>
        <dbReference type="Pfam" id="PF08840"/>
    </source>
</evidence>
<dbReference type="GO" id="GO:0006631">
    <property type="term" value="P:fatty acid metabolic process"/>
    <property type="evidence" value="ECO:0007669"/>
    <property type="project" value="TreeGrafter"/>
</dbReference>
<dbReference type="Gene3D" id="3.40.50.1820">
    <property type="entry name" value="alpha/beta hydrolase"/>
    <property type="match status" value="1"/>
</dbReference>
<dbReference type="PANTHER" id="PTHR10824:SF4">
    <property type="entry name" value="ACYL-COENZYME A THIOESTERASE 1-LIKE"/>
    <property type="match status" value="1"/>
</dbReference>
<dbReference type="SUPFAM" id="SSF53474">
    <property type="entry name" value="alpha/beta-Hydrolases"/>
    <property type="match status" value="1"/>
</dbReference>
<dbReference type="PIRSF" id="PIRSF016521">
    <property type="entry name" value="Acyl-CoA_hydro"/>
    <property type="match status" value="1"/>
</dbReference>
<dbReference type="GO" id="GO:0047617">
    <property type="term" value="F:fatty acyl-CoA hydrolase activity"/>
    <property type="evidence" value="ECO:0007669"/>
    <property type="project" value="TreeGrafter"/>
</dbReference>
<feature type="active site" description="Charge relay system" evidence="1">
    <location>
        <position position="219"/>
    </location>
</feature>
<dbReference type="InterPro" id="IPR016662">
    <property type="entry name" value="Acyl-CoA_thioEstase_long-chain"/>
</dbReference>
<feature type="domain" description="BAAT/Acyl-CoA thioester hydrolase C-terminal" evidence="3">
    <location>
        <begin position="89"/>
        <end position="299"/>
    </location>
</feature>
<dbReference type="RefSeq" id="WP_167082229.1">
    <property type="nucleotide sequence ID" value="NZ_BAAADC010000001.1"/>
</dbReference>
<accession>A0A846MXF8</accession>
<dbReference type="AlphaFoldDB" id="A0A846MXF8"/>
<sequence length="301" mass="31955">MKASWCLLLACALSFASAMADGVPVRENGLVATWYAPVHKAPVVLVLGGSECGEKGGQFLAEHIASLGFGALSLAYCGVDGLSPAVKNIPLEYFGKAIDWIEKQPLTDKKHIGVYGVSVGGETALVVAARDKRITAVVAGAPSSVVWQGFDPANYGAVSPTYLLDGKPVPYLPYDMSQAFISILDLYQRSLNTLPQHPEAIIPVENINGPVLLLSGKADALWPSPAMSEQVIARLDAKHFRFAHEHIAYDNAGHVAPLPPSNNSALKTLSTLGGTEEGNTAARTDAWARTGSFFKKYLGNP</sequence>
<name>A0A846MXF8_9PROT</name>
<evidence type="ECO:0000313" key="5">
    <source>
        <dbReference type="Proteomes" id="UP000570514"/>
    </source>
</evidence>
<proteinExistence type="predicted"/>
<keyword evidence="2" id="KW-0732">Signal</keyword>
<keyword evidence="5" id="KW-1185">Reference proteome</keyword>
<gene>
    <name evidence="4" type="ORF">FHS83_001404</name>
</gene>
<evidence type="ECO:0000256" key="1">
    <source>
        <dbReference type="PIRSR" id="PIRSR016521-1"/>
    </source>
</evidence>